<dbReference type="RefSeq" id="WP_131597047.1">
    <property type="nucleotide sequence ID" value="NZ_SJSL01000004.1"/>
</dbReference>
<dbReference type="Proteomes" id="UP000293347">
    <property type="component" value="Unassembled WGS sequence"/>
</dbReference>
<dbReference type="OrthoDB" id="764801at2"/>
<accession>A0A4R0NHX2</accession>
<keyword evidence="3" id="KW-1185">Reference proteome</keyword>
<dbReference type="AlphaFoldDB" id="A0A4R0NHX2"/>
<feature type="signal peptide" evidence="1">
    <location>
        <begin position="1"/>
        <end position="22"/>
    </location>
</feature>
<sequence>MKKISSTLIVCLLLLATITSKSQTKSLDIGLRFQKTQDLYYENGITAQYQLSKRWAIGGSYYTSRLGSALSSNAIKQDNFIVSAAYLFRPERKLRPFVRANVGYFIADYESELFDNLSNTSAIASADAGLAYEFNCPLKVSLSLGYNGITGSGDEGAGTLYPVFYQASVTWNIFKTHSR</sequence>
<protein>
    <submittedName>
        <fullName evidence="2">Uncharacterized protein</fullName>
    </submittedName>
</protein>
<feature type="chain" id="PRO_5020957114" evidence="1">
    <location>
        <begin position="23"/>
        <end position="179"/>
    </location>
</feature>
<gene>
    <name evidence="2" type="ORF">EZ437_15880</name>
</gene>
<keyword evidence="1" id="KW-0732">Signal</keyword>
<proteinExistence type="predicted"/>
<dbReference type="SUPFAM" id="SSF56925">
    <property type="entry name" value="OMPA-like"/>
    <property type="match status" value="1"/>
</dbReference>
<dbReference type="EMBL" id="SJSL01000004">
    <property type="protein sequence ID" value="TCD00192.1"/>
    <property type="molecule type" value="Genomic_DNA"/>
</dbReference>
<name>A0A4R0NHX2_9SPHI</name>
<dbReference type="InterPro" id="IPR011250">
    <property type="entry name" value="OMP/PagP_B-barrel"/>
</dbReference>
<reference evidence="2 3" key="1">
    <citation type="submission" date="2019-02" db="EMBL/GenBank/DDBJ databases">
        <title>Pedobacter sp. RP-1-14 sp. nov., isolated from Arctic soil.</title>
        <authorList>
            <person name="Dahal R.H."/>
        </authorList>
    </citation>
    <scope>NUCLEOTIDE SEQUENCE [LARGE SCALE GENOMIC DNA]</scope>
    <source>
        <strain evidence="2 3">RP-1-14</strain>
    </source>
</reference>
<evidence type="ECO:0000313" key="3">
    <source>
        <dbReference type="Proteomes" id="UP000293347"/>
    </source>
</evidence>
<comment type="caution">
    <text evidence="2">The sequence shown here is derived from an EMBL/GenBank/DDBJ whole genome shotgun (WGS) entry which is preliminary data.</text>
</comment>
<dbReference type="Gene3D" id="2.40.160.20">
    <property type="match status" value="1"/>
</dbReference>
<evidence type="ECO:0000256" key="1">
    <source>
        <dbReference type="SAM" id="SignalP"/>
    </source>
</evidence>
<evidence type="ECO:0000313" key="2">
    <source>
        <dbReference type="EMBL" id="TCD00192.1"/>
    </source>
</evidence>
<organism evidence="2 3">
    <name type="scientific">Pedobacter psychroterrae</name>
    <dbReference type="NCBI Taxonomy" id="2530453"/>
    <lineage>
        <taxon>Bacteria</taxon>
        <taxon>Pseudomonadati</taxon>
        <taxon>Bacteroidota</taxon>
        <taxon>Sphingobacteriia</taxon>
        <taxon>Sphingobacteriales</taxon>
        <taxon>Sphingobacteriaceae</taxon>
        <taxon>Pedobacter</taxon>
    </lineage>
</organism>